<feature type="domain" description="Histidine kinase/HSP90-like ATPase" evidence="11">
    <location>
        <begin position="288"/>
        <end position="373"/>
    </location>
</feature>
<comment type="caution">
    <text evidence="14">The sequence shown here is derived from an EMBL/GenBank/DDBJ whole genome shotgun (WGS) entry which is preliminary data.</text>
</comment>
<keyword evidence="15" id="KW-1185">Reference proteome</keyword>
<dbReference type="Gene3D" id="1.20.5.1930">
    <property type="match status" value="1"/>
</dbReference>
<evidence type="ECO:0000256" key="7">
    <source>
        <dbReference type="ARBA" id="ARBA00022840"/>
    </source>
</evidence>
<dbReference type="PANTHER" id="PTHR24421:SF10">
    <property type="entry name" value="NITRATE_NITRITE SENSOR PROTEIN NARQ"/>
    <property type="match status" value="1"/>
</dbReference>
<protein>
    <recommendedName>
        <fullName evidence="2">histidine kinase</fullName>
        <ecNumber evidence="2">2.7.13.3</ecNumber>
    </recommendedName>
</protein>
<keyword evidence="8" id="KW-0902">Two-component regulatory system</keyword>
<dbReference type="EMBL" id="BAAAQD010000022">
    <property type="protein sequence ID" value="GAA1551395.1"/>
    <property type="molecule type" value="Genomic_DNA"/>
</dbReference>
<sequence>MQDLLLGCFVAVMQVQGTLAKPQDVGSRPLTDLGHLGIALLVASGLILAVRRRWPVAVFVASALISLAYFVAGFSDGPGWIGLFVALYTLTAYGDGRRSLLIAGVGIAVLATGWLIVGADVEPRAAIGWVFFRIAASVMAAALGESVRSRRVAVAEALERAAQAERTREEEARSRVDAERLRIAREVHDTVAHAIAIINVQAGVTAYMLDQRPDRAREALVTIEQTSAQALQEMRTVLGVLRNDDDGRVPHPGLGQVHELAVVARDAGLDLTLDADTAGEVPSSVGTTAYRIVQEALTNVIRHVGPTRVTVALSRRADVLEVLVTNTGPKAAAATRPGRGITGMIERCELLGGDLTAAPLPAGGFEVRARLPLVTNAAVPA</sequence>
<keyword evidence="9" id="KW-0175">Coiled coil</keyword>
<dbReference type="Proteomes" id="UP001501470">
    <property type="component" value="Unassembled WGS sequence"/>
</dbReference>
<accession>A0ABN2C292</accession>
<keyword evidence="5" id="KW-0547">Nucleotide-binding</keyword>
<dbReference type="SUPFAM" id="SSF55874">
    <property type="entry name" value="ATPase domain of HSP90 chaperone/DNA topoisomerase II/histidine kinase"/>
    <property type="match status" value="1"/>
</dbReference>
<keyword evidence="3" id="KW-0597">Phosphoprotein</keyword>
<comment type="catalytic activity">
    <reaction evidence="1">
        <text>ATP + protein L-histidine = ADP + protein N-phospho-L-histidine.</text>
        <dbReference type="EC" id="2.7.13.3"/>
    </reaction>
</comment>
<dbReference type="Gene3D" id="3.30.565.10">
    <property type="entry name" value="Histidine kinase-like ATPase, C-terminal domain"/>
    <property type="match status" value="1"/>
</dbReference>
<name>A0ABN2C292_9ACTN</name>
<dbReference type="InterPro" id="IPR003594">
    <property type="entry name" value="HATPase_dom"/>
</dbReference>
<evidence type="ECO:0000256" key="4">
    <source>
        <dbReference type="ARBA" id="ARBA00022679"/>
    </source>
</evidence>
<dbReference type="EC" id="2.7.13.3" evidence="2"/>
<keyword evidence="4" id="KW-0808">Transferase</keyword>
<evidence type="ECO:0000256" key="8">
    <source>
        <dbReference type="ARBA" id="ARBA00023012"/>
    </source>
</evidence>
<keyword evidence="6 14" id="KW-0418">Kinase</keyword>
<reference evidence="14 15" key="1">
    <citation type="journal article" date="2019" name="Int. J. Syst. Evol. Microbiol.">
        <title>The Global Catalogue of Microorganisms (GCM) 10K type strain sequencing project: providing services to taxonomists for standard genome sequencing and annotation.</title>
        <authorList>
            <consortium name="The Broad Institute Genomics Platform"/>
            <consortium name="The Broad Institute Genome Sequencing Center for Infectious Disease"/>
            <person name="Wu L."/>
            <person name="Ma J."/>
        </authorList>
    </citation>
    <scope>NUCLEOTIDE SEQUENCE [LARGE SCALE GENOMIC DNA]</scope>
    <source>
        <strain evidence="14 15">JCM 15933</strain>
    </source>
</reference>
<feature type="transmembrane region" description="Helical" evidence="10">
    <location>
        <begin position="100"/>
        <end position="119"/>
    </location>
</feature>
<proteinExistence type="predicted"/>
<evidence type="ECO:0000259" key="13">
    <source>
        <dbReference type="Pfam" id="PF23539"/>
    </source>
</evidence>
<evidence type="ECO:0000259" key="11">
    <source>
        <dbReference type="Pfam" id="PF02518"/>
    </source>
</evidence>
<gene>
    <name evidence="14" type="ORF">GCM10009827_084990</name>
</gene>
<feature type="transmembrane region" description="Helical" evidence="10">
    <location>
        <begin position="30"/>
        <end position="49"/>
    </location>
</feature>
<evidence type="ECO:0000256" key="5">
    <source>
        <dbReference type="ARBA" id="ARBA00022741"/>
    </source>
</evidence>
<evidence type="ECO:0000313" key="14">
    <source>
        <dbReference type="EMBL" id="GAA1551395.1"/>
    </source>
</evidence>
<dbReference type="GO" id="GO:0016301">
    <property type="term" value="F:kinase activity"/>
    <property type="evidence" value="ECO:0007669"/>
    <property type="project" value="UniProtKB-KW"/>
</dbReference>
<keyword evidence="7" id="KW-0067">ATP-binding</keyword>
<keyword evidence="10" id="KW-0812">Transmembrane</keyword>
<evidence type="ECO:0000256" key="9">
    <source>
        <dbReference type="SAM" id="Coils"/>
    </source>
</evidence>
<feature type="domain" description="DUF7134" evidence="13">
    <location>
        <begin position="36"/>
        <end position="151"/>
    </location>
</feature>
<evidence type="ECO:0000256" key="3">
    <source>
        <dbReference type="ARBA" id="ARBA00022553"/>
    </source>
</evidence>
<dbReference type="CDD" id="cd16917">
    <property type="entry name" value="HATPase_UhpB-NarQ-NarX-like"/>
    <property type="match status" value="1"/>
</dbReference>
<feature type="transmembrane region" description="Helical" evidence="10">
    <location>
        <begin position="125"/>
        <end position="143"/>
    </location>
</feature>
<dbReference type="Pfam" id="PF23539">
    <property type="entry name" value="DUF7134"/>
    <property type="match status" value="1"/>
</dbReference>
<dbReference type="InterPro" id="IPR055558">
    <property type="entry name" value="DUF7134"/>
</dbReference>
<feature type="transmembrane region" description="Helical" evidence="10">
    <location>
        <begin position="54"/>
        <end position="71"/>
    </location>
</feature>
<dbReference type="Pfam" id="PF02518">
    <property type="entry name" value="HATPase_c"/>
    <property type="match status" value="1"/>
</dbReference>
<evidence type="ECO:0000256" key="2">
    <source>
        <dbReference type="ARBA" id="ARBA00012438"/>
    </source>
</evidence>
<keyword evidence="10" id="KW-1133">Transmembrane helix</keyword>
<evidence type="ECO:0000256" key="6">
    <source>
        <dbReference type="ARBA" id="ARBA00022777"/>
    </source>
</evidence>
<dbReference type="InterPro" id="IPR036890">
    <property type="entry name" value="HATPase_C_sf"/>
</dbReference>
<organism evidence="14 15">
    <name type="scientific">Dactylosporangium maewongense</name>
    <dbReference type="NCBI Taxonomy" id="634393"/>
    <lineage>
        <taxon>Bacteria</taxon>
        <taxon>Bacillati</taxon>
        <taxon>Actinomycetota</taxon>
        <taxon>Actinomycetes</taxon>
        <taxon>Micromonosporales</taxon>
        <taxon>Micromonosporaceae</taxon>
        <taxon>Dactylosporangium</taxon>
    </lineage>
</organism>
<evidence type="ECO:0000259" key="12">
    <source>
        <dbReference type="Pfam" id="PF07730"/>
    </source>
</evidence>
<feature type="domain" description="Signal transduction histidine kinase subgroup 3 dimerisation and phosphoacceptor" evidence="12">
    <location>
        <begin position="179"/>
        <end position="245"/>
    </location>
</feature>
<evidence type="ECO:0000256" key="10">
    <source>
        <dbReference type="SAM" id="Phobius"/>
    </source>
</evidence>
<dbReference type="PANTHER" id="PTHR24421">
    <property type="entry name" value="NITRATE/NITRITE SENSOR PROTEIN NARX-RELATED"/>
    <property type="match status" value="1"/>
</dbReference>
<keyword evidence="10" id="KW-0472">Membrane</keyword>
<evidence type="ECO:0000256" key="1">
    <source>
        <dbReference type="ARBA" id="ARBA00000085"/>
    </source>
</evidence>
<dbReference type="InterPro" id="IPR011712">
    <property type="entry name" value="Sig_transdc_His_kin_sub3_dim/P"/>
</dbReference>
<evidence type="ECO:0000313" key="15">
    <source>
        <dbReference type="Proteomes" id="UP001501470"/>
    </source>
</evidence>
<dbReference type="Pfam" id="PF07730">
    <property type="entry name" value="HisKA_3"/>
    <property type="match status" value="1"/>
</dbReference>
<feature type="coiled-coil region" evidence="9">
    <location>
        <begin position="154"/>
        <end position="181"/>
    </location>
</feature>
<dbReference type="InterPro" id="IPR050482">
    <property type="entry name" value="Sensor_HK_TwoCompSys"/>
</dbReference>